<dbReference type="Pfam" id="PF00172">
    <property type="entry name" value="Zn_clus"/>
    <property type="match status" value="1"/>
</dbReference>
<evidence type="ECO:0000256" key="5">
    <source>
        <dbReference type="ARBA" id="ARBA00023242"/>
    </source>
</evidence>
<comment type="subcellular location">
    <subcellularLocation>
        <location evidence="1">Nucleus</location>
    </subcellularLocation>
</comment>
<dbReference type="Pfam" id="PF04082">
    <property type="entry name" value="Fungal_trans"/>
    <property type="match status" value="1"/>
</dbReference>
<dbReference type="InterPro" id="IPR036864">
    <property type="entry name" value="Zn2-C6_fun-type_DNA-bd_sf"/>
</dbReference>
<comment type="caution">
    <text evidence="8">The sequence shown here is derived from an EMBL/GenBank/DDBJ whole genome shotgun (WGS) entry which is preliminary data.</text>
</comment>
<dbReference type="PROSITE" id="PS00463">
    <property type="entry name" value="ZN2_CY6_FUNGAL_1"/>
    <property type="match status" value="1"/>
</dbReference>
<accession>A0AAX6MYI6</accession>
<dbReference type="InterPro" id="IPR050815">
    <property type="entry name" value="TF_fung"/>
</dbReference>
<keyword evidence="9" id="KW-1185">Reference proteome</keyword>
<dbReference type="GO" id="GO:0000981">
    <property type="term" value="F:DNA-binding transcription factor activity, RNA polymerase II-specific"/>
    <property type="evidence" value="ECO:0007669"/>
    <property type="project" value="InterPro"/>
</dbReference>
<organism evidence="8 9">
    <name type="scientific">Daldinia eschscholtzii</name>
    <dbReference type="NCBI Taxonomy" id="292717"/>
    <lineage>
        <taxon>Eukaryota</taxon>
        <taxon>Fungi</taxon>
        <taxon>Dikarya</taxon>
        <taxon>Ascomycota</taxon>
        <taxon>Pezizomycotina</taxon>
        <taxon>Sordariomycetes</taxon>
        <taxon>Xylariomycetidae</taxon>
        <taxon>Xylariales</taxon>
        <taxon>Hypoxylaceae</taxon>
        <taxon>Daldinia</taxon>
    </lineage>
</organism>
<dbReference type="Proteomes" id="UP001369815">
    <property type="component" value="Unassembled WGS sequence"/>
</dbReference>
<sequence length="642" mass="72360">MANLARRGSTTPQQWGNKESTGTGTQSGRQACEICRERKVRCDRAEPRCGRCTRLSLRCGYDNKRRSTRDDLPAQLSQLEDRLAKAEALLSMPRSHTIPTPPHVEKPPTPTMIDPTMIEISQSANQPNNAMEMDISLPCETSLSSMDANDMDLFTNCNDYPESSSGLSLDWTTLSLPLLEPTVSPTALTPPNISFPPHIMPSSGHEEEIAAWDLSALHQNYFDFIYYYLPFLSKERFTAELSTNGNSPAFLALSYAVALMGCTISVQYRHLQNTYYTMARNYAEQCEREAAERGTANLNLFQALVFIIRFEIMDHKLTRAWLTLGRAVRMSKLMGLHQMDQNVKRDESSLDMGLYLPPTDDPMLLEERRRSFWGLYIFEGFVRVRTGMECDLGAADGFGIYLPSPGLLTSEFIPSKMPYLGNLTADPCPELSSFAGCVLMMELAIKCFDHGRLAEYASTRNGFWDSHYNLVRIIEERFAMLHMHLNAKSVREDPIAFSVYMNLRGTEIFFHEVAVKLVEQQGFPILAASESQKRSMAAAYKVASTMRLNWPCQQLDRDILNLQATFLAWPVVMAMKALSRELKGSPQLKNESTNSAVTSLRLLRAALDYIEEADGYWHSCTTNILAALQEWDETSGFDSSDI</sequence>
<dbReference type="Gene3D" id="4.10.240.10">
    <property type="entry name" value="Zn(2)-C6 fungal-type DNA-binding domain"/>
    <property type="match status" value="1"/>
</dbReference>
<keyword evidence="4" id="KW-0804">Transcription</keyword>
<dbReference type="GO" id="GO:0005634">
    <property type="term" value="C:nucleus"/>
    <property type="evidence" value="ECO:0007669"/>
    <property type="project" value="UniProtKB-SubCell"/>
</dbReference>
<evidence type="ECO:0000259" key="7">
    <source>
        <dbReference type="PROSITE" id="PS50048"/>
    </source>
</evidence>
<dbReference type="SUPFAM" id="SSF57701">
    <property type="entry name" value="Zn2/Cys6 DNA-binding domain"/>
    <property type="match status" value="1"/>
</dbReference>
<protein>
    <recommendedName>
        <fullName evidence="7">Zn(2)-C6 fungal-type domain-containing protein</fullName>
    </recommendedName>
</protein>
<feature type="domain" description="Zn(2)-C6 fungal-type" evidence="7">
    <location>
        <begin position="31"/>
        <end position="61"/>
    </location>
</feature>
<dbReference type="GO" id="GO:0006351">
    <property type="term" value="P:DNA-templated transcription"/>
    <property type="evidence" value="ECO:0007669"/>
    <property type="project" value="InterPro"/>
</dbReference>
<dbReference type="CDD" id="cd00067">
    <property type="entry name" value="GAL4"/>
    <property type="match status" value="1"/>
</dbReference>
<dbReference type="InterPro" id="IPR001138">
    <property type="entry name" value="Zn2Cys6_DnaBD"/>
</dbReference>
<proteinExistence type="predicted"/>
<feature type="compositionally biased region" description="Polar residues" evidence="6">
    <location>
        <begin position="8"/>
        <end position="29"/>
    </location>
</feature>
<keyword evidence="5" id="KW-0539">Nucleus</keyword>
<dbReference type="GO" id="GO:0008270">
    <property type="term" value="F:zinc ion binding"/>
    <property type="evidence" value="ECO:0007669"/>
    <property type="project" value="InterPro"/>
</dbReference>
<evidence type="ECO:0000256" key="6">
    <source>
        <dbReference type="SAM" id="MobiDB-lite"/>
    </source>
</evidence>
<dbReference type="GO" id="GO:0003677">
    <property type="term" value="F:DNA binding"/>
    <property type="evidence" value="ECO:0007669"/>
    <property type="project" value="InterPro"/>
</dbReference>
<dbReference type="EMBL" id="JBANMG010000001">
    <property type="protein sequence ID" value="KAK6957261.1"/>
    <property type="molecule type" value="Genomic_DNA"/>
</dbReference>
<reference evidence="8 9" key="1">
    <citation type="journal article" date="2024" name="Front Chem Biol">
        <title>Unveiling the potential of Daldinia eschscholtzii MFLUCC 19-0629 through bioactivity and bioinformatics studies for enhanced sustainable agriculture production.</title>
        <authorList>
            <person name="Brooks S."/>
            <person name="Weaver J.A."/>
            <person name="Klomchit A."/>
            <person name="Alharthi S.A."/>
            <person name="Onlamun T."/>
            <person name="Nurani R."/>
            <person name="Vong T.K."/>
            <person name="Alberti F."/>
            <person name="Greco C."/>
        </authorList>
    </citation>
    <scope>NUCLEOTIDE SEQUENCE [LARGE SCALE GENOMIC DNA]</scope>
    <source>
        <strain evidence="8">MFLUCC 19-0629</strain>
    </source>
</reference>
<name>A0AAX6MYI6_9PEZI</name>
<dbReference type="AlphaFoldDB" id="A0AAX6MYI6"/>
<dbReference type="PANTHER" id="PTHR47338">
    <property type="entry name" value="ZN(II)2CYS6 TRANSCRIPTION FACTOR (EUROFUNG)-RELATED"/>
    <property type="match status" value="1"/>
</dbReference>
<dbReference type="CDD" id="cd12148">
    <property type="entry name" value="fungal_TF_MHR"/>
    <property type="match status" value="1"/>
</dbReference>
<dbReference type="PANTHER" id="PTHR47338:SF10">
    <property type="entry name" value="TRANSCRIPTION FACTOR DOMAIN-CONTAINING PROTEIN-RELATED"/>
    <property type="match status" value="1"/>
</dbReference>
<evidence type="ECO:0000256" key="2">
    <source>
        <dbReference type="ARBA" id="ARBA00022723"/>
    </source>
</evidence>
<feature type="region of interest" description="Disordered" evidence="6">
    <location>
        <begin position="1"/>
        <end position="29"/>
    </location>
</feature>
<evidence type="ECO:0000256" key="4">
    <source>
        <dbReference type="ARBA" id="ARBA00023163"/>
    </source>
</evidence>
<dbReference type="PROSITE" id="PS50048">
    <property type="entry name" value="ZN2_CY6_FUNGAL_2"/>
    <property type="match status" value="1"/>
</dbReference>
<keyword evidence="3" id="KW-0805">Transcription regulation</keyword>
<evidence type="ECO:0000313" key="9">
    <source>
        <dbReference type="Proteomes" id="UP001369815"/>
    </source>
</evidence>
<keyword evidence="2" id="KW-0479">Metal-binding</keyword>
<dbReference type="SMART" id="SM00066">
    <property type="entry name" value="GAL4"/>
    <property type="match status" value="1"/>
</dbReference>
<evidence type="ECO:0000256" key="1">
    <source>
        <dbReference type="ARBA" id="ARBA00004123"/>
    </source>
</evidence>
<dbReference type="InterPro" id="IPR007219">
    <property type="entry name" value="XnlR_reg_dom"/>
</dbReference>
<evidence type="ECO:0000256" key="3">
    <source>
        <dbReference type="ARBA" id="ARBA00023015"/>
    </source>
</evidence>
<evidence type="ECO:0000313" key="8">
    <source>
        <dbReference type="EMBL" id="KAK6957261.1"/>
    </source>
</evidence>
<gene>
    <name evidence="8" type="ORF">Daesc_000043</name>
</gene>